<name>A0ABV5JS82_9ACTN</name>
<evidence type="ECO:0000313" key="3">
    <source>
        <dbReference type="EMBL" id="MFB9259775.1"/>
    </source>
</evidence>
<keyword evidence="2" id="KW-0812">Transmembrane</keyword>
<feature type="compositionally biased region" description="Pro residues" evidence="1">
    <location>
        <begin position="67"/>
        <end position="85"/>
    </location>
</feature>
<organism evidence="3 4">
    <name type="scientific">Dietzia aerolata</name>
    <dbReference type="NCBI Taxonomy" id="595984"/>
    <lineage>
        <taxon>Bacteria</taxon>
        <taxon>Bacillati</taxon>
        <taxon>Actinomycetota</taxon>
        <taxon>Actinomycetes</taxon>
        <taxon>Mycobacteriales</taxon>
        <taxon>Dietziaceae</taxon>
        <taxon>Dietzia</taxon>
    </lineage>
</organism>
<dbReference type="Proteomes" id="UP001589700">
    <property type="component" value="Unassembled WGS sequence"/>
</dbReference>
<keyword evidence="2" id="KW-1133">Transmembrane helix</keyword>
<sequence length="218" mass="22368">MNGNRGSDMSGLGGPQPSGPSGHGSFAPGPGGQTPTGGQPTFGPQQPPGNQPAWTGQPGYGGQPPFGGQPPYPGQPDFGGPPPQQAPKSSKTLVIVLIAILGVLVLAVIGVFAAILIAGSSSAATAYEKCSELVPESTAATLSADERSIFYSSGSTPYSEDFQMLDCLLETTGAPSAVDSRMGHTRALDGTQDAEWDRWSAFWTYHPDAGLDVTFTAE</sequence>
<keyword evidence="2" id="KW-0472">Membrane</keyword>
<keyword evidence="4" id="KW-1185">Reference proteome</keyword>
<gene>
    <name evidence="3" type="ORF">ACFFVD_08165</name>
</gene>
<evidence type="ECO:0008006" key="5">
    <source>
        <dbReference type="Google" id="ProtNLM"/>
    </source>
</evidence>
<evidence type="ECO:0000313" key="4">
    <source>
        <dbReference type="Proteomes" id="UP001589700"/>
    </source>
</evidence>
<evidence type="ECO:0000256" key="2">
    <source>
        <dbReference type="SAM" id="Phobius"/>
    </source>
</evidence>
<proteinExistence type="predicted"/>
<feature type="transmembrane region" description="Helical" evidence="2">
    <location>
        <begin position="93"/>
        <end position="118"/>
    </location>
</feature>
<dbReference type="RefSeq" id="WP_206682281.1">
    <property type="nucleotide sequence ID" value="NZ_JAALDM010000050.1"/>
</dbReference>
<protein>
    <recommendedName>
        <fullName evidence="5">DUF732 domain-containing protein</fullName>
    </recommendedName>
</protein>
<evidence type="ECO:0000256" key="1">
    <source>
        <dbReference type="SAM" id="MobiDB-lite"/>
    </source>
</evidence>
<dbReference type="EMBL" id="JBHMDY010000004">
    <property type="protein sequence ID" value="MFB9259775.1"/>
    <property type="molecule type" value="Genomic_DNA"/>
</dbReference>
<reference evidence="3 4" key="1">
    <citation type="submission" date="2024-09" db="EMBL/GenBank/DDBJ databases">
        <authorList>
            <person name="Sun Q."/>
            <person name="Mori K."/>
        </authorList>
    </citation>
    <scope>NUCLEOTIDE SEQUENCE [LARGE SCALE GENOMIC DNA]</scope>
    <source>
        <strain evidence="3 4">CCM 7659</strain>
    </source>
</reference>
<accession>A0ABV5JS82</accession>
<comment type="caution">
    <text evidence="3">The sequence shown here is derived from an EMBL/GenBank/DDBJ whole genome shotgun (WGS) entry which is preliminary data.</text>
</comment>
<feature type="region of interest" description="Disordered" evidence="1">
    <location>
        <begin position="1"/>
        <end position="87"/>
    </location>
</feature>